<accession>A0ACC6PIY0</accession>
<protein>
    <submittedName>
        <fullName evidence="1">Iron ABC transporter permease</fullName>
    </submittedName>
</protein>
<gene>
    <name evidence="1" type="ORF">WKI47_23500</name>
</gene>
<sequence length="341" mass="35995">MKPVSKKLSLLQKPQWVAMLLIVLILVTLVVSLGHGSSTVSFDRILPTLFGQGTFKDEFVLFSIRLPRILITLLAGMALALSGSILQGITRNELADPGIVGINSGAGVGVAIFFLFAPLEVGTFVYLLPVVAFASALITATLIYLFAYKRGEGVQPLKMILTGVGFSTALSGVMIVLISSVDRVKVDFIATWLAGNIWGTDWPFVLALLPWLIVLVPYALFKSKALNLLSLGESSAVGAGVTVQKDRILLLLAAVALAASAVSVTGGIAFIGLMAPHIARGMVGPAHQRFMPISVLVGGWLLLLADTIGRNLGDSDGIAAGIIVAFIGAPYFLYLLLKKPS</sequence>
<dbReference type="Proteomes" id="UP001380953">
    <property type="component" value="Unassembled WGS sequence"/>
</dbReference>
<name>A0ACC6PIY0_9BACL</name>
<dbReference type="EMBL" id="JBBKAR010000056">
    <property type="protein sequence ID" value="MEJ8306883.1"/>
    <property type="molecule type" value="Genomic_DNA"/>
</dbReference>
<keyword evidence="2" id="KW-1185">Reference proteome</keyword>
<organism evidence="1 2">
    <name type="scientific">Saccharibacillus sacchari</name>
    <dbReference type="NCBI Taxonomy" id="456493"/>
    <lineage>
        <taxon>Bacteria</taxon>
        <taxon>Bacillati</taxon>
        <taxon>Bacillota</taxon>
        <taxon>Bacilli</taxon>
        <taxon>Bacillales</taxon>
        <taxon>Paenibacillaceae</taxon>
        <taxon>Saccharibacillus</taxon>
    </lineage>
</organism>
<evidence type="ECO:0000313" key="1">
    <source>
        <dbReference type="EMBL" id="MEJ8306883.1"/>
    </source>
</evidence>
<comment type="caution">
    <text evidence="1">The sequence shown here is derived from an EMBL/GenBank/DDBJ whole genome shotgun (WGS) entry which is preliminary data.</text>
</comment>
<proteinExistence type="predicted"/>
<reference evidence="1" key="1">
    <citation type="submission" date="2024-03" db="EMBL/GenBank/DDBJ databases">
        <title>Whole genome sequecning of epiphytes from Marcgravia umbellata leaves.</title>
        <authorList>
            <person name="Kumar G."/>
            <person name="Savka M.A."/>
        </authorList>
    </citation>
    <scope>NUCLEOTIDE SEQUENCE</scope>
    <source>
        <strain evidence="1">RIT_BL5</strain>
    </source>
</reference>
<evidence type="ECO:0000313" key="2">
    <source>
        <dbReference type="Proteomes" id="UP001380953"/>
    </source>
</evidence>